<comment type="similarity">
    <text evidence="6">Belongs to the Mrp/NBP35 ATP-binding proteins family.</text>
</comment>
<evidence type="ECO:0000256" key="2">
    <source>
        <dbReference type="ARBA" id="ARBA00022741"/>
    </source>
</evidence>
<reference evidence="7 8" key="1">
    <citation type="submission" date="2017-04" db="EMBL/GenBank/DDBJ databases">
        <authorList>
            <person name="Afonso C.L."/>
            <person name="Miller P.J."/>
            <person name="Scott M.A."/>
            <person name="Spackman E."/>
            <person name="Goraichik I."/>
            <person name="Dimitrov K.M."/>
            <person name="Suarez D.L."/>
            <person name="Swayne D.E."/>
        </authorList>
    </citation>
    <scope>NUCLEOTIDE SEQUENCE [LARGE SCALE GENOMIC DNA]</scope>
    <source>
        <strain evidence="7 8">N3/975</strain>
    </source>
</reference>
<name>A0A1X7HAI8_9BACL</name>
<dbReference type="PANTHER" id="PTHR42961">
    <property type="entry name" value="IRON-SULFUR PROTEIN NUBPL"/>
    <property type="match status" value="1"/>
</dbReference>
<evidence type="ECO:0000256" key="5">
    <source>
        <dbReference type="ARBA" id="ARBA00023014"/>
    </source>
</evidence>
<organism evidence="7 8">
    <name type="scientific">Paenibacillus uliginis N3/975</name>
    <dbReference type="NCBI Taxonomy" id="1313296"/>
    <lineage>
        <taxon>Bacteria</taxon>
        <taxon>Bacillati</taxon>
        <taxon>Bacillota</taxon>
        <taxon>Bacilli</taxon>
        <taxon>Bacillales</taxon>
        <taxon>Paenibacillaceae</taxon>
        <taxon>Paenibacillus</taxon>
    </lineage>
</organism>
<comment type="subunit">
    <text evidence="6">Homodimer.</text>
</comment>
<feature type="binding site" evidence="6">
    <location>
        <begin position="130"/>
        <end position="137"/>
    </location>
    <ligand>
        <name>ATP</name>
        <dbReference type="ChEBI" id="CHEBI:30616"/>
    </ligand>
</feature>
<dbReference type="AlphaFoldDB" id="A0A1X7HAI8"/>
<sequence>MNREVFDREMTKILDSELKLPLIQIGLIRDVMLKEDKAAMTLITTELEQEQGITEIRCKQIEGLLRTMGMTDIHIRVKQVSAEEKHSITVRAQEMKPSGQQPANRGGAQGSFPVSPLIKAGVQFIAVASGKGGVGKSTVTLNLALSLQKAGKKVGIIDADIYGFSIPDMMGIHEKPEPTNSRPTPIESDGVQVISTGFFVKGNDPVLWRGPRLGRMLSSFLNDVMWGPLDYMLIDLPPGTGDIALAVHQMIPECSEIIVTTPQSTATVVAERAGLMALQTNHRILGVVENMSYYEDPSGTKHYIFGKGGGEKLANQLNTSLLTQIPIVPDDLESTKPNLLSSIYDNLAHHIIQSSS</sequence>
<dbReference type="RefSeq" id="WP_208919248.1">
    <property type="nucleotide sequence ID" value="NZ_LT840184.1"/>
</dbReference>
<dbReference type="EMBL" id="LT840184">
    <property type="protein sequence ID" value="SMF82738.1"/>
    <property type="molecule type" value="Genomic_DNA"/>
</dbReference>
<comment type="function">
    <text evidence="6">Binds and transfers iron-sulfur (Fe-S) clusters to target apoproteins. Can hydrolyze ATP.</text>
</comment>
<dbReference type="GO" id="GO:0016887">
    <property type="term" value="F:ATP hydrolysis activity"/>
    <property type="evidence" value="ECO:0007669"/>
    <property type="project" value="UniProtKB-UniRule"/>
</dbReference>
<evidence type="ECO:0000313" key="7">
    <source>
        <dbReference type="EMBL" id="SMF82738.1"/>
    </source>
</evidence>
<dbReference type="GO" id="GO:0046872">
    <property type="term" value="F:metal ion binding"/>
    <property type="evidence" value="ECO:0007669"/>
    <property type="project" value="UniProtKB-KW"/>
</dbReference>
<dbReference type="PROSITE" id="PS01215">
    <property type="entry name" value="MRP"/>
    <property type="match status" value="1"/>
</dbReference>
<dbReference type="Pfam" id="PF10609">
    <property type="entry name" value="ParA"/>
    <property type="match status" value="1"/>
</dbReference>
<keyword evidence="6" id="KW-0378">Hydrolase</keyword>
<dbReference type="HAMAP" id="MF_02040">
    <property type="entry name" value="Mrp_NBP35"/>
    <property type="match status" value="1"/>
</dbReference>
<evidence type="ECO:0000256" key="4">
    <source>
        <dbReference type="ARBA" id="ARBA00023004"/>
    </source>
</evidence>
<evidence type="ECO:0000256" key="6">
    <source>
        <dbReference type="HAMAP-Rule" id="MF_02040"/>
    </source>
</evidence>
<proteinExistence type="inferred from homology"/>
<dbReference type="GO" id="GO:0005524">
    <property type="term" value="F:ATP binding"/>
    <property type="evidence" value="ECO:0007669"/>
    <property type="project" value="UniProtKB-UniRule"/>
</dbReference>
<dbReference type="Proteomes" id="UP000192940">
    <property type="component" value="Chromosome I"/>
</dbReference>
<evidence type="ECO:0000256" key="3">
    <source>
        <dbReference type="ARBA" id="ARBA00022840"/>
    </source>
</evidence>
<dbReference type="InterPro" id="IPR027417">
    <property type="entry name" value="P-loop_NTPase"/>
</dbReference>
<dbReference type="SUPFAM" id="SSF52540">
    <property type="entry name" value="P-loop containing nucleoside triphosphate hydrolases"/>
    <property type="match status" value="1"/>
</dbReference>
<dbReference type="InterPro" id="IPR000808">
    <property type="entry name" value="Mrp-like_CS"/>
</dbReference>
<protein>
    <recommendedName>
        <fullName evidence="6">Iron-sulfur cluster carrier protein</fullName>
    </recommendedName>
</protein>
<evidence type="ECO:0000313" key="8">
    <source>
        <dbReference type="Proteomes" id="UP000192940"/>
    </source>
</evidence>
<keyword evidence="5 6" id="KW-0411">Iron-sulfur</keyword>
<dbReference type="InterPro" id="IPR044304">
    <property type="entry name" value="NUBPL-like"/>
</dbReference>
<keyword evidence="3 6" id="KW-0067">ATP-binding</keyword>
<accession>A0A1X7HAI8</accession>
<dbReference type="GO" id="GO:0140663">
    <property type="term" value="F:ATP-dependent FeS chaperone activity"/>
    <property type="evidence" value="ECO:0007669"/>
    <property type="project" value="InterPro"/>
</dbReference>
<keyword evidence="2 6" id="KW-0547">Nucleotide-binding</keyword>
<dbReference type="Gene3D" id="3.40.50.300">
    <property type="entry name" value="P-loop containing nucleotide triphosphate hydrolases"/>
    <property type="match status" value="1"/>
</dbReference>
<dbReference type="GO" id="GO:0016226">
    <property type="term" value="P:iron-sulfur cluster assembly"/>
    <property type="evidence" value="ECO:0007669"/>
    <property type="project" value="InterPro"/>
</dbReference>
<dbReference type="InterPro" id="IPR019591">
    <property type="entry name" value="Mrp/NBP35_ATP-bd"/>
</dbReference>
<keyword evidence="4 6" id="KW-0408">Iron</keyword>
<dbReference type="STRING" id="1313296.SAMN05661091_2239"/>
<evidence type="ECO:0000256" key="1">
    <source>
        <dbReference type="ARBA" id="ARBA00022723"/>
    </source>
</evidence>
<dbReference type="GO" id="GO:0051539">
    <property type="term" value="F:4 iron, 4 sulfur cluster binding"/>
    <property type="evidence" value="ECO:0007669"/>
    <property type="project" value="TreeGrafter"/>
</dbReference>
<dbReference type="CDD" id="cd02037">
    <property type="entry name" value="Mrp_NBP35"/>
    <property type="match status" value="1"/>
</dbReference>
<dbReference type="PANTHER" id="PTHR42961:SF2">
    <property type="entry name" value="IRON-SULFUR PROTEIN NUBPL"/>
    <property type="match status" value="1"/>
</dbReference>
<keyword evidence="8" id="KW-1185">Reference proteome</keyword>
<dbReference type="InterPro" id="IPR033756">
    <property type="entry name" value="YlxH/NBP35"/>
</dbReference>
<gene>
    <name evidence="7" type="ORF">SAMN05661091_2239</name>
</gene>
<keyword evidence="1 6" id="KW-0479">Metal-binding</keyword>